<proteinExistence type="predicted"/>
<dbReference type="InterPro" id="IPR032675">
    <property type="entry name" value="LRR_dom_sf"/>
</dbReference>
<organism evidence="3 4">
    <name type="scientific">Saccharomycopsis crataegensis</name>
    <dbReference type="NCBI Taxonomy" id="43959"/>
    <lineage>
        <taxon>Eukaryota</taxon>
        <taxon>Fungi</taxon>
        <taxon>Dikarya</taxon>
        <taxon>Ascomycota</taxon>
        <taxon>Saccharomycotina</taxon>
        <taxon>Saccharomycetes</taxon>
        <taxon>Saccharomycopsidaceae</taxon>
        <taxon>Saccharomycopsis</taxon>
    </lineage>
</organism>
<feature type="region of interest" description="Disordered" evidence="1">
    <location>
        <begin position="1"/>
        <end position="22"/>
    </location>
</feature>
<evidence type="ECO:0000313" key="4">
    <source>
        <dbReference type="Proteomes" id="UP001360560"/>
    </source>
</evidence>
<sequence length="757" mass="86926">MADSLDHKNTSRQSSSTPCDAAAAPTRVSLGWTISYNNQIDHPRPISSLNDLPIEVLNLIVAFTYSNDISISFSQHLEWFAKEFMLVNKTFYFLALKYLCNYCRFSCPQTFHLFNSRFGHHKSIPHSLDAIGIPLSDSCANLVKIQDEFKQPEDQSVYSYVKVLDLQEFTSVGLGRTNRMNNEIDFVTHKTILGFLEKATNLREFLSSENIQNDISPEILIQVFFNMPSLESIDFCGSTGTIFSLSFSKLLDQPSLFFMPIVNLKNLSFHDCVDVPSEFFAKLFPLLTSLEKLDLFHTQITGDALLDLDVSNLTHISLGCCYKLDKRYIMEFFRSNHHELTNLKWLSLETDNVNDMNEREMLLILKFLATADPLSSNTGNFTLQYLNLSGRQVSYCPTLQFIKSNFIILKSLHIQNSKVTKDELVQFLSPPSEPAIDPQDTINSRVSTMSHLSDYFNSQSFANPSSSGNSSQYPQLNPSQYHDLLQDTQVYQQLRFINVKANQELNRLGSLENANLIECCPSLLAWEFDSKLLENAPNDSYHYQKQRQQLRHHSYGSYLNSLNGPEEEFFWKLFPTTGRRSWLYKLRSYNSKNSKYLNYHFNFDRDYHPHRQSLSASSAVNRPITQSLISVSSYKSITSVASDTFSVDFDDEPSCFSKNNGNAQSTNNADEINSDDLDLDYEILTHDPNYIPNITQYDIKTGKKIQPKVIFYPFLKYASKKIDMSNGPFYEGDSDFYKIWPVKFSERGIYKYYALNV</sequence>
<accession>A0AAV5QJS6</accession>
<dbReference type="PROSITE" id="PS00028">
    <property type="entry name" value="ZINC_FINGER_C2H2_1"/>
    <property type="match status" value="1"/>
</dbReference>
<protein>
    <submittedName>
        <fullName evidence="3">Lug1 protein</fullName>
    </submittedName>
</protein>
<dbReference type="InterPro" id="IPR013087">
    <property type="entry name" value="Znf_C2H2_type"/>
</dbReference>
<feature type="domain" description="C2H2-type" evidence="2">
    <location>
        <begin position="103"/>
        <end position="126"/>
    </location>
</feature>
<name>A0AAV5QJS6_9ASCO</name>
<evidence type="ECO:0000259" key="2">
    <source>
        <dbReference type="PROSITE" id="PS00028"/>
    </source>
</evidence>
<comment type="caution">
    <text evidence="3">The sequence shown here is derived from an EMBL/GenBank/DDBJ whole genome shotgun (WGS) entry which is preliminary data.</text>
</comment>
<dbReference type="Proteomes" id="UP001360560">
    <property type="component" value="Unassembled WGS sequence"/>
</dbReference>
<dbReference type="RefSeq" id="XP_064852033.1">
    <property type="nucleotide sequence ID" value="XM_064995961.1"/>
</dbReference>
<dbReference type="SUPFAM" id="SSF52047">
    <property type="entry name" value="RNI-like"/>
    <property type="match status" value="1"/>
</dbReference>
<dbReference type="EMBL" id="BTFZ01000004">
    <property type="protein sequence ID" value="GMM35033.1"/>
    <property type="molecule type" value="Genomic_DNA"/>
</dbReference>
<dbReference type="AlphaFoldDB" id="A0AAV5QJS6"/>
<evidence type="ECO:0000313" key="3">
    <source>
        <dbReference type="EMBL" id="GMM35033.1"/>
    </source>
</evidence>
<dbReference type="Gene3D" id="3.80.10.10">
    <property type="entry name" value="Ribonuclease Inhibitor"/>
    <property type="match status" value="1"/>
</dbReference>
<evidence type="ECO:0000256" key="1">
    <source>
        <dbReference type="SAM" id="MobiDB-lite"/>
    </source>
</evidence>
<gene>
    <name evidence="3" type="ORF">DASC09_023580</name>
</gene>
<keyword evidence="4" id="KW-1185">Reference proteome</keyword>
<reference evidence="3 4" key="1">
    <citation type="journal article" date="2023" name="Elife">
        <title>Identification of key yeast species and microbe-microbe interactions impacting larval growth of Drosophila in the wild.</title>
        <authorList>
            <person name="Mure A."/>
            <person name="Sugiura Y."/>
            <person name="Maeda R."/>
            <person name="Honda K."/>
            <person name="Sakurai N."/>
            <person name="Takahashi Y."/>
            <person name="Watada M."/>
            <person name="Katoh T."/>
            <person name="Gotoh A."/>
            <person name="Gotoh Y."/>
            <person name="Taniguchi I."/>
            <person name="Nakamura K."/>
            <person name="Hayashi T."/>
            <person name="Katayama T."/>
            <person name="Uemura T."/>
            <person name="Hattori Y."/>
        </authorList>
    </citation>
    <scope>NUCLEOTIDE SEQUENCE [LARGE SCALE GENOMIC DNA]</scope>
    <source>
        <strain evidence="3 4">SC-9</strain>
    </source>
</reference>
<dbReference type="GeneID" id="90073012"/>